<feature type="domain" description="Glycosyl transferase family 1" evidence="2">
    <location>
        <begin position="191"/>
        <end position="345"/>
    </location>
</feature>
<dbReference type="InterPro" id="IPR001296">
    <property type="entry name" value="Glyco_trans_1"/>
</dbReference>
<evidence type="ECO:0000259" key="3">
    <source>
        <dbReference type="Pfam" id="PF09314"/>
    </source>
</evidence>
<accession>A0A1F7Y3Q2</accession>
<evidence type="ECO:0000313" key="4">
    <source>
        <dbReference type="EMBL" id="OGM21175.1"/>
    </source>
</evidence>
<comment type="caution">
    <text evidence="4">The sequence shown here is derived from an EMBL/GenBank/DDBJ whole genome shotgun (WGS) entry which is preliminary data.</text>
</comment>
<dbReference type="EMBL" id="MGGE01000023">
    <property type="protein sequence ID" value="OGM21175.1"/>
    <property type="molecule type" value="Genomic_DNA"/>
</dbReference>
<keyword evidence="1" id="KW-0472">Membrane</keyword>
<dbReference type="PANTHER" id="PTHR46401:SF8">
    <property type="entry name" value="BLL6006 PROTEIN"/>
    <property type="match status" value="1"/>
</dbReference>
<dbReference type="Proteomes" id="UP000178419">
    <property type="component" value="Unassembled WGS sequence"/>
</dbReference>
<dbReference type="PANTHER" id="PTHR46401">
    <property type="entry name" value="GLYCOSYLTRANSFERASE WBBK-RELATED"/>
    <property type="match status" value="1"/>
</dbReference>
<dbReference type="InterPro" id="IPR015393">
    <property type="entry name" value="DUF1972"/>
</dbReference>
<gene>
    <name evidence="4" type="ORF">A2714_03115</name>
</gene>
<dbReference type="AlphaFoldDB" id="A0A1F7Y3Q2"/>
<evidence type="ECO:0000313" key="5">
    <source>
        <dbReference type="Proteomes" id="UP000178419"/>
    </source>
</evidence>
<reference evidence="4 5" key="1">
    <citation type="journal article" date="2016" name="Nat. Commun.">
        <title>Thousands of microbial genomes shed light on interconnected biogeochemical processes in an aquifer system.</title>
        <authorList>
            <person name="Anantharaman K."/>
            <person name="Brown C.T."/>
            <person name="Hug L.A."/>
            <person name="Sharon I."/>
            <person name="Castelle C.J."/>
            <person name="Probst A.J."/>
            <person name="Thomas B.C."/>
            <person name="Singh A."/>
            <person name="Wilkins M.J."/>
            <person name="Karaoz U."/>
            <person name="Brodie E.L."/>
            <person name="Williams K.H."/>
            <person name="Hubbard S.S."/>
            <person name="Banfield J.F."/>
        </authorList>
    </citation>
    <scope>NUCLEOTIDE SEQUENCE [LARGE SCALE GENOMIC DNA]</scope>
</reference>
<keyword evidence="1" id="KW-0812">Transmembrane</keyword>
<proteinExistence type="predicted"/>
<evidence type="ECO:0000259" key="2">
    <source>
        <dbReference type="Pfam" id="PF00534"/>
    </source>
</evidence>
<sequence>MRKNIGIIGVRGLEVVYSGFETFVRNLIDRSDRSKFYYFLFSRAGYQKKKSNGENFKDIVVSTLSNKYLETPIYGFFSTIYSIFLPLDAVLYLSVANTPFLWLQRFRKRKIIVNVDGLDWKRARWPLFGKIYLKLCEYFTVKFSDIIVCDSKSVLSYYKKRYGFNNIINIAYGAEVKKRKAGTTLTKFNLEKNKYFLFVGRLTPENKVDEFISAFKGIKTNFKCVVMGDSFFENSYKRKLIRISKSDKRIVFTGILKGKSYEEIGSNAFAYIETKSVGGIHPSLLEAMAFGNCIIARNLSEHREALANTGLYYGGRRPVVDLRKKMFLLLKDSKEVHRLGILAKKRAGEKFKWQEVVGKYEDIFNG</sequence>
<dbReference type="SUPFAM" id="SSF53756">
    <property type="entry name" value="UDP-Glycosyltransferase/glycogen phosphorylase"/>
    <property type="match status" value="1"/>
</dbReference>
<name>A0A1F7Y3Q2_9BACT</name>
<dbReference type="Pfam" id="PF09314">
    <property type="entry name" value="DUF1972"/>
    <property type="match status" value="1"/>
</dbReference>
<feature type="transmembrane region" description="Helical" evidence="1">
    <location>
        <begin position="73"/>
        <end position="103"/>
    </location>
</feature>
<protein>
    <recommendedName>
        <fullName evidence="6">Glycosyl transferase family 1 domain-containing protein</fullName>
    </recommendedName>
</protein>
<evidence type="ECO:0000256" key="1">
    <source>
        <dbReference type="SAM" id="Phobius"/>
    </source>
</evidence>
<dbReference type="Gene3D" id="3.40.50.2000">
    <property type="entry name" value="Glycogen Phosphorylase B"/>
    <property type="match status" value="2"/>
</dbReference>
<evidence type="ECO:0008006" key="6">
    <source>
        <dbReference type="Google" id="ProtNLM"/>
    </source>
</evidence>
<feature type="domain" description="DUF1972" evidence="3">
    <location>
        <begin position="110"/>
        <end position="175"/>
    </location>
</feature>
<organism evidence="4 5">
    <name type="scientific">Candidatus Woesebacteria bacterium RIFCSPHIGHO2_01_FULL_38_9</name>
    <dbReference type="NCBI Taxonomy" id="1802492"/>
    <lineage>
        <taxon>Bacteria</taxon>
        <taxon>Candidatus Woeseibacteriota</taxon>
    </lineage>
</organism>
<dbReference type="Pfam" id="PF00534">
    <property type="entry name" value="Glycos_transf_1"/>
    <property type="match status" value="1"/>
</dbReference>
<dbReference type="GO" id="GO:0016757">
    <property type="term" value="F:glycosyltransferase activity"/>
    <property type="evidence" value="ECO:0007669"/>
    <property type="project" value="InterPro"/>
</dbReference>
<keyword evidence="1" id="KW-1133">Transmembrane helix</keyword>